<dbReference type="InterPro" id="IPR006104">
    <property type="entry name" value="Glyco_hydro_2_N"/>
</dbReference>
<dbReference type="PRINTS" id="PR00132">
    <property type="entry name" value="GLHYDRLASE2"/>
</dbReference>
<dbReference type="Pfam" id="PF00703">
    <property type="entry name" value="Glyco_hydro_2"/>
    <property type="match status" value="1"/>
</dbReference>
<dbReference type="InterPro" id="IPR017853">
    <property type="entry name" value="GH"/>
</dbReference>
<dbReference type="InterPro" id="IPR006102">
    <property type="entry name" value="Ig-like_GH2"/>
</dbReference>
<dbReference type="Gene3D" id="2.60.120.260">
    <property type="entry name" value="Galactose-binding domain-like"/>
    <property type="match status" value="1"/>
</dbReference>
<dbReference type="EC" id="3.2.1.31" evidence="2"/>
<evidence type="ECO:0000259" key="7">
    <source>
        <dbReference type="Pfam" id="PF00703"/>
    </source>
</evidence>
<feature type="domain" description="Glycosyl hydrolases family 2 sugar binding" evidence="9">
    <location>
        <begin position="16"/>
        <end position="154"/>
    </location>
</feature>
<dbReference type="SUPFAM" id="SSF49303">
    <property type="entry name" value="beta-Galactosidase/glucuronidase domain"/>
    <property type="match status" value="1"/>
</dbReference>
<organism evidence="10 11">
    <name type="scientific">Candidatus Acetatifactor stercoripullorum</name>
    <dbReference type="NCBI Taxonomy" id="2838414"/>
    <lineage>
        <taxon>Bacteria</taxon>
        <taxon>Bacillati</taxon>
        <taxon>Bacillota</taxon>
        <taxon>Clostridia</taxon>
        <taxon>Lachnospirales</taxon>
        <taxon>Lachnospiraceae</taxon>
        <taxon>Acetatifactor</taxon>
    </lineage>
</organism>
<dbReference type="AlphaFoldDB" id="A0A9D1UC30"/>
<dbReference type="Pfam" id="PF02837">
    <property type="entry name" value="Glyco_hydro_2_N"/>
    <property type="match status" value="1"/>
</dbReference>
<protein>
    <recommendedName>
        <fullName evidence="3">Beta-glucuronidase</fullName>
        <ecNumber evidence="2">3.2.1.31</ecNumber>
    </recommendedName>
</protein>
<reference evidence="10" key="2">
    <citation type="submission" date="2021-04" db="EMBL/GenBank/DDBJ databases">
        <authorList>
            <person name="Gilroy R."/>
        </authorList>
    </citation>
    <scope>NUCLEOTIDE SEQUENCE</scope>
    <source>
        <strain evidence="10">CHK195-6426</strain>
    </source>
</reference>
<dbReference type="InterPro" id="IPR023230">
    <property type="entry name" value="Glyco_hydro_2_CS"/>
</dbReference>
<name>A0A9D1UC30_9FIRM</name>
<dbReference type="Gene3D" id="2.60.40.10">
    <property type="entry name" value="Immunoglobulins"/>
    <property type="match status" value="1"/>
</dbReference>
<evidence type="ECO:0000256" key="6">
    <source>
        <dbReference type="RuleBase" id="RU361154"/>
    </source>
</evidence>
<evidence type="ECO:0000256" key="1">
    <source>
        <dbReference type="ARBA" id="ARBA00007401"/>
    </source>
</evidence>
<dbReference type="GO" id="GO:0019391">
    <property type="term" value="P:glucuronoside catabolic process"/>
    <property type="evidence" value="ECO:0007669"/>
    <property type="project" value="TreeGrafter"/>
</dbReference>
<dbReference type="SUPFAM" id="SSF49785">
    <property type="entry name" value="Galactose-binding domain-like"/>
    <property type="match status" value="1"/>
</dbReference>
<dbReference type="GO" id="GO:0004566">
    <property type="term" value="F:beta-glucuronidase activity"/>
    <property type="evidence" value="ECO:0007669"/>
    <property type="project" value="UniProtKB-EC"/>
</dbReference>
<reference evidence="10" key="1">
    <citation type="journal article" date="2021" name="PeerJ">
        <title>Extensive microbial diversity within the chicken gut microbiome revealed by metagenomics and culture.</title>
        <authorList>
            <person name="Gilroy R."/>
            <person name="Ravi A."/>
            <person name="Getino M."/>
            <person name="Pursley I."/>
            <person name="Horton D.L."/>
            <person name="Alikhan N.F."/>
            <person name="Baker D."/>
            <person name="Gharbi K."/>
            <person name="Hall N."/>
            <person name="Watson M."/>
            <person name="Adriaenssens E.M."/>
            <person name="Foster-Nyarko E."/>
            <person name="Jarju S."/>
            <person name="Secka A."/>
            <person name="Antonio M."/>
            <person name="Oren A."/>
            <person name="Chaudhuri R.R."/>
            <person name="La Ragione R."/>
            <person name="Hildebrand F."/>
            <person name="Pallen M.J."/>
        </authorList>
    </citation>
    <scope>NUCLEOTIDE SEQUENCE</scope>
    <source>
        <strain evidence="10">CHK195-6426</strain>
    </source>
</reference>
<dbReference type="InterPro" id="IPR013783">
    <property type="entry name" value="Ig-like_fold"/>
</dbReference>
<evidence type="ECO:0000256" key="3">
    <source>
        <dbReference type="ARBA" id="ARBA00016205"/>
    </source>
</evidence>
<keyword evidence="5 6" id="KW-0326">Glycosidase</keyword>
<evidence type="ECO:0000256" key="2">
    <source>
        <dbReference type="ARBA" id="ARBA00012761"/>
    </source>
</evidence>
<evidence type="ECO:0000256" key="5">
    <source>
        <dbReference type="ARBA" id="ARBA00023295"/>
    </source>
</evidence>
<evidence type="ECO:0000313" key="11">
    <source>
        <dbReference type="Proteomes" id="UP000824265"/>
    </source>
</evidence>
<evidence type="ECO:0000259" key="8">
    <source>
        <dbReference type="Pfam" id="PF02836"/>
    </source>
</evidence>
<dbReference type="Pfam" id="PF02836">
    <property type="entry name" value="Glyco_hydro_2_C"/>
    <property type="match status" value="1"/>
</dbReference>
<dbReference type="InterPro" id="IPR006103">
    <property type="entry name" value="Glyco_hydro_2_cat"/>
</dbReference>
<dbReference type="GO" id="GO:0030246">
    <property type="term" value="F:carbohydrate binding"/>
    <property type="evidence" value="ECO:0007669"/>
    <property type="project" value="TreeGrafter"/>
</dbReference>
<evidence type="ECO:0000256" key="4">
    <source>
        <dbReference type="ARBA" id="ARBA00022801"/>
    </source>
</evidence>
<dbReference type="PANTHER" id="PTHR10066">
    <property type="entry name" value="BETA-GLUCURONIDASE"/>
    <property type="match status" value="1"/>
</dbReference>
<keyword evidence="4 6" id="KW-0378">Hydrolase</keyword>
<dbReference type="EMBL" id="DXGH01000035">
    <property type="protein sequence ID" value="HIW81151.1"/>
    <property type="molecule type" value="Genomic_DNA"/>
</dbReference>
<gene>
    <name evidence="10" type="ORF">H9742_06400</name>
</gene>
<dbReference type="Proteomes" id="UP000824265">
    <property type="component" value="Unassembled WGS sequence"/>
</dbReference>
<dbReference type="GO" id="GO:0005975">
    <property type="term" value="P:carbohydrate metabolic process"/>
    <property type="evidence" value="ECO:0007669"/>
    <property type="project" value="InterPro"/>
</dbReference>
<comment type="caution">
    <text evidence="10">The sequence shown here is derived from an EMBL/GenBank/DDBJ whole genome shotgun (WGS) entry which is preliminary data.</text>
</comment>
<dbReference type="Gene3D" id="3.20.20.80">
    <property type="entry name" value="Glycosidases"/>
    <property type="match status" value="1"/>
</dbReference>
<dbReference type="InterPro" id="IPR006101">
    <property type="entry name" value="Glyco_hydro_2"/>
</dbReference>
<sequence length="567" mass="65081">MIRLFEQHQVRQVKELDGMWEVTVEESLGRQIPGQQNLEGRKYSMPVPGCLEQHPDFLNFRGRVSYSRKFYLAHSGSVRLEFKGVSHTGDVWLDGKKIAHHYNAFTPFSTTVTHLEQGEHEIKVLVDNSFGEHSALHIPNDYYTYGGITRPVLLENIYDVYIKGIHFTPYKAGQLWKARVEISVRNLSSQCASFDLTASLDSVQMTREAVSLEADSETTLVFDQEFPNVLPWSHKSPQLYFLNAVLSINGVPVDDLIERVGFRTVETVDGKLLLNGEPVFLKGFNRHEDYADFGCAIPLQLMVKDMDLMQDMGVNAVRTCHYPNDERFLDLCDERGILVWEENHARGFTLKEMLNPHFEAQCRDCIQEMIENHYNHPGIVIWGILNECASETEEGRKMYAEQYAQIKGLDQSRPTTSATCRHFTDICLDLPDIVSFNMYSGWYEDVDPKKRNEQEIDWIQKAGGAGKPIIVSEMGAAAIYGCRDRSHCKWSEERQADIIRENLEVYMNHQAITGVFIWQFADCRVTEEGGWFSTRARCHNNKGVVDEYRRPKLAYDTIKEMFLSAAQ</sequence>
<dbReference type="PROSITE" id="PS00719">
    <property type="entry name" value="GLYCOSYL_HYDROL_F2_1"/>
    <property type="match status" value="1"/>
</dbReference>
<dbReference type="PANTHER" id="PTHR10066:SF67">
    <property type="entry name" value="BETA-GLUCURONIDASE"/>
    <property type="match status" value="1"/>
</dbReference>
<evidence type="ECO:0000259" key="9">
    <source>
        <dbReference type="Pfam" id="PF02837"/>
    </source>
</evidence>
<evidence type="ECO:0000313" key="10">
    <source>
        <dbReference type="EMBL" id="HIW81151.1"/>
    </source>
</evidence>
<accession>A0A9D1UC30</accession>
<feature type="domain" description="Glycoside hydrolase family 2 immunoglobulin-like beta-sandwich" evidence="7">
    <location>
        <begin position="160"/>
        <end position="263"/>
    </location>
</feature>
<proteinExistence type="inferred from homology"/>
<dbReference type="InterPro" id="IPR036156">
    <property type="entry name" value="Beta-gal/glucu_dom_sf"/>
</dbReference>
<dbReference type="InterPro" id="IPR008979">
    <property type="entry name" value="Galactose-bd-like_sf"/>
</dbReference>
<feature type="domain" description="Glycoside hydrolase family 2 catalytic" evidence="8">
    <location>
        <begin position="266"/>
        <end position="562"/>
    </location>
</feature>
<comment type="similarity">
    <text evidence="1 6">Belongs to the glycosyl hydrolase 2 family.</text>
</comment>
<dbReference type="SUPFAM" id="SSF51445">
    <property type="entry name" value="(Trans)glycosidases"/>
    <property type="match status" value="1"/>
</dbReference>